<dbReference type="InterPro" id="IPR016181">
    <property type="entry name" value="Acyl_CoA_acyltransferase"/>
</dbReference>
<evidence type="ECO:0000259" key="3">
    <source>
        <dbReference type="PROSITE" id="PS51186"/>
    </source>
</evidence>
<dbReference type="PANTHER" id="PTHR43877:SF1">
    <property type="entry name" value="ACETYLTRANSFERASE"/>
    <property type="match status" value="1"/>
</dbReference>
<dbReference type="SUPFAM" id="SSF55729">
    <property type="entry name" value="Acyl-CoA N-acyltransferases (Nat)"/>
    <property type="match status" value="1"/>
</dbReference>
<reference evidence="4 5" key="1">
    <citation type="submission" date="2018-09" db="EMBL/GenBank/DDBJ databases">
        <title>Glutamicibacter mishrai S5-52T (LMG 29155T = KCTC 39846T).</title>
        <authorList>
            <person name="Das S.K."/>
        </authorList>
    </citation>
    <scope>NUCLEOTIDE SEQUENCE [LARGE SCALE GENOMIC DNA]</scope>
    <source>
        <strain evidence="4 5">S5-52</strain>
    </source>
</reference>
<gene>
    <name evidence="4" type="ORF">D3791_10260</name>
</gene>
<evidence type="ECO:0000256" key="2">
    <source>
        <dbReference type="ARBA" id="ARBA00023315"/>
    </source>
</evidence>
<protein>
    <submittedName>
        <fullName evidence="4">GNAT family N-acetyltransferase</fullName>
    </submittedName>
</protein>
<dbReference type="GO" id="GO:0016747">
    <property type="term" value="F:acyltransferase activity, transferring groups other than amino-acyl groups"/>
    <property type="evidence" value="ECO:0007669"/>
    <property type="project" value="InterPro"/>
</dbReference>
<feature type="domain" description="N-acetyltransferase" evidence="3">
    <location>
        <begin position="6"/>
        <end position="158"/>
    </location>
</feature>
<dbReference type="PROSITE" id="PS51186">
    <property type="entry name" value="GNAT"/>
    <property type="match status" value="1"/>
</dbReference>
<dbReference type="CDD" id="cd04301">
    <property type="entry name" value="NAT_SF"/>
    <property type="match status" value="1"/>
</dbReference>
<dbReference type="RefSeq" id="WP_172512119.1">
    <property type="nucleotide sequence ID" value="NZ_CP032549.1"/>
</dbReference>
<dbReference type="Proteomes" id="UP000502331">
    <property type="component" value="Chromosome"/>
</dbReference>
<dbReference type="Gene3D" id="3.40.630.30">
    <property type="match status" value="1"/>
</dbReference>
<dbReference type="Pfam" id="PF00583">
    <property type="entry name" value="Acetyltransf_1"/>
    <property type="match status" value="1"/>
</dbReference>
<accession>A0A6H0SJ94</accession>
<dbReference type="EMBL" id="CP032549">
    <property type="protein sequence ID" value="QIV87468.1"/>
    <property type="molecule type" value="Genomic_DNA"/>
</dbReference>
<evidence type="ECO:0000256" key="1">
    <source>
        <dbReference type="ARBA" id="ARBA00022679"/>
    </source>
</evidence>
<proteinExistence type="predicted"/>
<sequence length="159" mass="17509">MAISDTIIRAAEASDAAEFHELARLFTPGLATTLRGFEPNFLTLLQNSNWHLAVAVEQDSLSGYVAAQDYGRGLRGAFSVGRIHDLFVAPGSRRSGTGRALVESAFAWARQRPAPMILDWQATPESVAFYESLGFKPDFVGDFPEYPGFTLDLRRVAER</sequence>
<organism evidence="4 5">
    <name type="scientific">Glutamicibacter mishrai</name>
    <dbReference type="NCBI Taxonomy" id="1775880"/>
    <lineage>
        <taxon>Bacteria</taxon>
        <taxon>Bacillati</taxon>
        <taxon>Actinomycetota</taxon>
        <taxon>Actinomycetes</taxon>
        <taxon>Micrococcales</taxon>
        <taxon>Micrococcaceae</taxon>
        <taxon>Glutamicibacter</taxon>
    </lineage>
</organism>
<dbReference type="AlphaFoldDB" id="A0A6H0SJ94"/>
<dbReference type="InterPro" id="IPR000182">
    <property type="entry name" value="GNAT_dom"/>
</dbReference>
<evidence type="ECO:0000313" key="5">
    <source>
        <dbReference type="Proteomes" id="UP000502331"/>
    </source>
</evidence>
<dbReference type="PANTHER" id="PTHR43877">
    <property type="entry name" value="AMINOALKYLPHOSPHONATE N-ACETYLTRANSFERASE-RELATED-RELATED"/>
    <property type="match status" value="1"/>
</dbReference>
<evidence type="ECO:0000313" key="4">
    <source>
        <dbReference type="EMBL" id="QIV87468.1"/>
    </source>
</evidence>
<keyword evidence="5" id="KW-1185">Reference proteome</keyword>
<dbReference type="InterPro" id="IPR050832">
    <property type="entry name" value="Bact_Acetyltransf"/>
</dbReference>
<keyword evidence="2" id="KW-0012">Acyltransferase</keyword>
<name>A0A6H0SJ94_9MICC</name>
<keyword evidence="1 4" id="KW-0808">Transferase</keyword>